<proteinExistence type="predicted"/>
<dbReference type="Pfam" id="PF17109">
    <property type="entry name" value="Goodbye"/>
    <property type="match status" value="1"/>
</dbReference>
<reference evidence="2" key="1">
    <citation type="journal article" date="2020" name="Stud. Mycol.">
        <title>101 Dothideomycetes genomes: a test case for predicting lifestyles and emergence of pathogens.</title>
        <authorList>
            <person name="Haridas S."/>
            <person name="Albert R."/>
            <person name="Binder M."/>
            <person name="Bloem J."/>
            <person name="Labutti K."/>
            <person name="Salamov A."/>
            <person name="Andreopoulos B."/>
            <person name="Baker S."/>
            <person name="Barry K."/>
            <person name="Bills G."/>
            <person name="Bluhm B."/>
            <person name="Cannon C."/>
            <person name="Castanera R."/>
            <person name="Culley D."/>
            <person name="Daum C."/>
            <person name="Ezra D."/>
            <person name="Gonzalez J."/>
            <person name="Henrissat B."/>
            <person name="Kuo A."/>
            <person name="Liang C."/>
            <person name="Lipzen A."/>
            <person name="Lutzoni F."/>
            <person name="Magnuson J."/>
            <person name="Mondo S."/>
            <person name="Nolan M."/>
            <person name="Ohm R."/>
            <person name="Pangilinan J."/>
            <person name="Park H.-J."/>
            <person name="Ramirez L."/>
            <person name="Alfaro M."/>
            <person name="Sun H."/>
            <person name="Tritt A."/>
            <person name="Yoshinaga Y."/>
            <person name="Zwiers L.-H."/>
            <person name="Turgeon B."/>
            <person name="Goodwin S."/>
            <person name="Spatafora J."/>
            <person name="Crous P."/>
            <person name="Grigoriev I."/>
        </authorList>
    </citation>
    <scope>NUCLEOTIDE SEQUENCE</scope>
    <source>
        <strain evidence="2">CBS 109.77</strain>
    </source>
</reference>
<gene>
    <name evidence="2" type="ORF">K505DRAFT_249535</name>
</gene>
<evidence type="ECO:0000313" key="2">
    <source>
        <dbReference type="EMBL" id="KAF2791190.1"/>
    </source>
</evidence>
<organism evidence="2 3">
    <name type="scientific">Melanomma pulvis-pyrius CBS 109.77</name>
    <dbReference type="NCBI Taxonomy" id="1314802"/>
    <lineage>
        <taxon>Eukaryota</taxon>
        <taxon>Fungi</taxon>
        <taxon>Dikarya</taxon>
        <taxon>Ascomycota</taxon>
        <taxon>Pezizomycotina</taxon>
        <taxon>Dothideomycetes</taxon>
        <taxon>Pleosporomycetidae</taxon>
        <taxon>Pleosporales</taxon>
        <taxon>Melanommataceae</taxon>
        <taxon>Melanomma</taxon>
    </lineage>
</organism>
<dbReference type="Proteomes" id="UP000799757">
    <property type="component" value="Unassembled WGS sequence"/>
</dbReference>
<dbReference type="AlphaFoldDB" id="A0A6A6X3W4"/>
<accession>A0A6A6X3W4</accession>
<dbReference type="InterPro" id="IPR031350">
    <property type="entry name" value="Goodbye_dom"/>
</dbReference>
<sequence length="134" mass="14988">MTATKTKFDIIFDAAIGRYEEKTGVPLDKSLTASLTTVADVQSYVQRENEKFSAFRQRHQKIYDSLNKVLTPIERLGHIAAASTSPGFPPAGACFGAVTLLVKSSRDVADHYDRILELFEKLYVRCSINKWKCA</sequence>
<evidence type="ECO:0000259" key="1">
    <source>
        <dbReference type="Pfam" id="PF17109"/>
    </source>
</evidence>
<evidence type="ECO:0000313" key="3">
    <source>
        <dbReference type="Proteomes" id="UP000799757"/>
    </source>
</evidence>
<name>A0A6A6X3W4_9PLEO</name>
<dbReference type="OrthoDB" id="448455at2759"/>
<feature type="domain" description="Fungal STAND N-terminal Goodbye" evidence="1">
    <location>
        <begin position="12"/>
        <end position="122"/>
    </location>
</feature>
<dbReference type="EMBL" id="MU002033">
    <property type="protein sequence ID" value="KAF2791190.1"/>
    <property type="molecule type" value="Genomic_DNA"/>
</dbReference>
<keyword evidence="3" id="KW-1185">Reference proteome</keyword>
<protein>
    <recommendedName>
        <fullName evidence="1">Fungal STAND N-terminal Goodbye domain-containing protein</fullName>
    </recommendedName>
</protein>